<keyword evidence="1 3" id="KW-0808">Transferase</keyword>
<organism evidence="3 4">
    <name type="scientific">Sediminibacillus halophilus</name>
    <dbReference type="NCBI Taxonomy" id="482461"/>
    <lineage>
        <taxon>Bacteria</taxon>
        <taxon>Bacillati</taxon>
        <taxon>Bacillota</taxon>
        <taxon>Bacilli</taxon>
        <taxon>Bacillales</taxon>
        <taxon>Bacillaceae</taxon>
        <taxon>Sediminibacillus</taxon>
    </lineage>
</organism>
<dbReference type="SUPFAM" id="SSF53756">
    <property type="entry name" value="UDP-Glycosyltransferase/glycogen phosphorylase"/>
    <property type="match status" value="1"/>
</dbReference>
<evidence type="ECO:0000313" key="3">
    <source>
        <dbReference type="EMBL" id="SDM56504.1"/>
    </source>
</evidence>
<protein>
    <submittedName>
        <fullName evidence="3">Glycosyltransferase involved in cell wall bisynthesis</fullName>
    </submittedName>
</protein>
<dbReference type="Pfam" id="PF00534">
    <property type="entry name" value="Glycos_transf_1"/>
    <property type="match status" value="1"/>
</dbReference>
<accession>A0A1G9U9V9</accession>
<dbReference type="EMBL" id="FNHF01000003">
    <property type="protein sequence ID" value="SDM56504.1"/>
    <property type="molecule type" value="Genomic_DNA"/>
</dbReference>
<dbReference type="Proteomes" id="UP000182347">
    <property type="component" value="Unassembled WGS sequence"/>
</dbReference>
<dbReference type="InterPro" id="IPR001296">
    <property type="entry name" value="Glyco_trans_1"/>
</dbReference>
<proteinExistence type="predicted"/>
<sequence length="360" mass="42292">MKSMIMFVTYDFSEGSSGSRVRPQKMYQAFKSIGYDVFLISGNKEEKELGYKKLKKKNEKFDFCYIEPSSYPTQPLIDYKVINYIRKRKIPIGIFYRDAYWKFYDSFVYRGIKNYELKLRYRLDLMFFKSVSDVMFFPSEEMGNHFTFRQPKVALPPAADKRSFQTIQTESIVKRIPTAIYVGGVSKRYGTELLLESFKKVNEQGIKVNLLLICRKNEYESNFNLFQSYINNDWLVIKHLNGQQLENEYIKADFGVIPILRDVYNDFAVPVKLFEYLSYRLPILTTDCTVLRKYVTENNLGVSKSENIDSFIKGIQYLITNYPKYSESVDSFVNKGGFWEHRAKKVSNLFKGKATVVKED</sequence>
<gene>
    <name evidence="3" type="ORF">SAMN05216244_2923</name>
</gene>
<dbReference type="PANTHER" id="PTHR46401:SF2">
    <property type="entry name" value="GLYCOSYLTRANSFERASE WBBK-RELATED"/>
    <property type="match status" value="1"/>
</dbReference>
<dbReference type="Gene3D" id="3.40.50.2000">
    <property type="entry name" value="Glycogen Phosphorylase B"/>
    <property type="match status" value="1"/>
</dbReference>
<dbReference type="PANTHER" id="PTHR46401">
    <property type="entry name" value="GLYCOSYLTRANSFERASE WBBK-RELATED"/>
    <property type="match status" value="1"/>
</dbReference>
<evidence type="ECO:0000256" key="1">
    <source>
        <dbReference type="ARBA" id="ARBA00022679"/>
    </source>
</evidence>
<dbReference type="GO" id="GO:0016757">
    <property type="term" value="F:glycosyltransferase activity"/>
    <property type="evidence" value="ECO:0007669"/>
    <property type="project" value="InterPro"/>
</dbReference>
<evidence type="ECO:0000313" key="4">
    <source>
        <dbReference type="Proteomes" id="UP000182347"/>
    </source>
</evidence>
<reference evidence="4" key="1">
    <citation type="submission" date="2016-10" db="EMBL/GenBank/DDBJ databases">
        <authorList>
            <person name="Varghese N."/>
            <person name="Submissions S."/>
        </authorList>
    </citation>
    <scope>NUCLEOTIDE SEQUENCE [LARGE SCALE GENOMIC DNA]</scope>
    <source>
        <strain evidence="4">CGMCC 1.6199</strain>
    </source>
</reference>
<dbReference type="RefSeq" id="WP_074599990.1">
    <property type="nucleotide sequence ID" value="NZ_FNHF01000003.1"/>
</dbReference>
<dbReference type="GO" id="GO:0009103">
    <property type="term" value="P:lipopolysaccharide biosynthetic process"/>
    <property type="evidence" value="ECO:0007669"/>
    <property type="project" value="TreeGrafter"/>
</dbReference>
<feature type="domain" description="Glycosyl transferase family 1" evidence="2">
    <location>
        <begin position="174"/>
        <end position="325"/>
    </location>
</feature>
<evidence type="ECO:0000259" key="2">
    <source>
        <dbReference type="Pfam" id="PF00534"/>
    </source>
</evidence>
<dbReference type="STRING" id="482461.SAMN05216244_2923"/>
<dbReference type="AlphaFoldDB" id="A0A1G9U9V9"/>
<keyword evidence="4" id="KW-1185">Reference proteome</keyword>
<name>A0A1G9U9V9_9BACI</name>